<evidence type="ECO:0000313" key="3">
    <source>
        <dbReference type="Proteomes" id="UP000632377"/>
    </source>
</evidence>
<dbReference type="RefSeq" id="WP_202748248.1">
    <property type="nucleotide sequence ID" value="NZ_JAESWC010000002.1"/>
</dbReference>
<organism evidence="2 3">
    <name type="scientific">Clostridium rhizosphaerae</name>
    <dbReference type="NCBI Taxonomy" id="2803861"/>
    <lineage>
        <taxon>Bacteria</taxon>
        <taxon>Bacillati</taxon>
        <taxon>Bacillota</taxon>
        <taxon>Clostridia</taxon>
        <taxon>Eubacteriales</taxon>
        <taxon>Clostridiaceae</taxon>
        <taxon>Clostridium</taxon>
    </lineage>
</organism>
<feature type="domain" description="DnaA N-terminal" evidence="1">
    <location>
        <begin position="9"/>
        <end position="66"/>
    </location>
</feature>
<evidence type="ECO:0000259" key="1">
    <source>
        <dbReference type="Pfam" id="PF11638"/>
    </source>
</evidence>
<evidence type="ECO:0000313" key="2">
    <source>
        <dbReference type="EMBL" id="MBL4935653.1"/>
    </source>
</evidence>
<dbReference type="EMBL" id="JAESWC010000002">
    <property type="protein sequence ID" value="MBL4935653.1"/>
    <property type="molecule type" value="Genomic_DNA"/>
</dbReference>
<sequence>MKNLSLISQNICDLLKGEYNEVIYKAWLFFTEKAFIEEENIIITVPNQYIKETLGERYLSHIEELYRRELQFSKLIIKTDGENDIDKKHNNFEEYLQDENPSIFMEKIMLSSKKFFVSF</sequence>
<dbReference type="Gene3D" id="3.30.300.180">
    <property type="match status" value="1"/>
</dbReference>
<keyword evidence="3" id="KW-1185">Reference proteome</keyword>
<name>A0ABS1T8J2_9CLOT</name>
<dbReference type="InterPro" id="IPR038454">
    <property type="entry name" value="DnaA_N_sf"/>
</dbReference>
<reference evidence="2 3" key="1">
    <citation type="submission" date="2021-01" db="EMBL/GenBank/DDBJ databases">
        <title>Genome public.</title>
        <authorList>
            <person name="Liu C."/>
            <person name="Sun Q."/>
        </authorList>
    </citation>
    <scope>NUCLEOTIDE SEQUENCE [LARGE SCALE GENOMIC DNA]</scope>
    <source>
        <strain evidence="2 3">YIM B02515</strain>
    </source>
</reference>
<comment type="caution">
    <text evidence="2">The sequence shown here is derived from an EMBL/GenBank/DDBJ whole genome shotgun (WGS) entry which is preliminary data.</text>
</comment>
<accession>A0ABS1T8J2</accession>
<dbReference type="Pfam" id="PF11638">
    <property type="entry name" value="DnaA_N"/>
    <property type="match status" value="1"/>
</dbReference>
<dbReference type="Proteomes" id="UP000632377">
    <property type="component" value="Unassembled WGS sequence"/>
</dbReference>
<protein>
    <recommendedName>
        <fullName evidence="1">DnaA N-terminal domain-containing protein</fullName>
    </recommendedName>
</protein>
<gene>
    <name evidence="2" type="ORF">JK636_07765</name>
</gene>
<proteinExistence type="predicted"/>
<dbReference type="InterPro" id="IPR024633">
    <property type="entry name" value="DnaA_N_dom"/>
</dbReference>